<dbReference type="AlphaFoldDB" id="A0A940NK73"/>
<feature type="compositionally biased region" description="Low complexity" evidence="1">
    <location>
        <begin position="306"/>
        <end position="351"/>
    </location>
</feature>
<dbReference type="EMBL" id="JAGIYQ010000001">
    <property type="protein sequence ID" value="MBP0723704.1"/>
    <property type="molecule type" value="Genomic_DNA"/>
</dbReference>
<dbReference type="InterPro" id="IPR055431">
    <property type="entry name" value="RsgI_M"/>
</dbReference>
<evidence type="ECO:0000313" key="4">
    <source>
        <dbReference type="EMBL" id="MBP0723704.1"/>
    </source>
</evidence>
<feature type="compositionally biased region" description="Low complexity" evidence="1">
    <location>
        <begin position="250"/>
        <end position="272"/>
    </location>
</feature>
<keyword evidence="2" id="KW-0472">Membrane</keyword>
<gene>
    <name evidence="4" type="ORF">J5Y03_00725</name>
</gene>
<evidence type="ECO:0000256" key="1">
    <source>
        <dbReference type="SAM" id="MobiDB-lite"/>
    </source>
</evidence>
<dbReference type="Proteomes" id="UP000682134">
    <property type="component" value="Unassembled WGS sequence"/>
</dbReference>
<proteinExistence type="predicted"/>
<keyword evidence="2" id="KW-0812">Transmembrane</keyword>
<comment type="caution">
    <text evidence="4">The sequence shown here is derived from an EMBL/GenBank/DDBJ whole genome shotgun (WGS) entry which is preliminary data.</text>
</comment>
<keyword evidence="5" id="KW-1185">Reference proteome</keyword>
<organism evidence="4 5">
    <name type="scientific">Gottfriedia endophytica</name>
    <dbReference type="NCBI Taxonomy" id="2820819"/>
    <lineage>
        <taxon>Bacteria</taxon>
        <taxon>Bacillati</taxon>
        <taxon>Bacillota</taxon>
        <taxon>Bacilli</taxon>
        <taxon>Bacillales</taxon>
        <taxon>Bacillaceae</taxon>
        <taxon>Gottfriedia</taxon>
    </lineage>
</organism>
<evidence type="ECO:0000313" key="5">
    <source>
        <dbReference type="Proteomes" id="UP000682134"/>
    </source>
</evidence>
<dbReference type="RefSeq" id="WP_209401361.1">
    <property type="nucleotide sequence ID" value="NZ_JAGIYQ010000001.1"/>
</dbReference>
<feature type="region of interest" description="Disordered" evidence="1">
    <location>
        <begin position="245"/>
        <end position="367"/>
    </location>
</feature>
<evidence type="ECO:0000259" key="3">
    <source>
        <dbReference type="Pfam" id="PF23750"/>
    </source>
</evidence>
<accession>A0A940NK73</accession>
<protein>
    <recommendedName>
        <fullName evidence="3">Anti-sigma factor RsgI-like middle domain-containing protein</fullName>
    </recommendedName>
</protein>
<evidence type="ECO:0000256" key="2">
    <source>
        <dbReference type="SAM" id="Phobius"/>
    </source>
</evidence>
<reference evidence="4" key="1">
    <citation type="submission" date="2021-04" db="EMBL/GenBank/DDBJ databases">
        <title>Genome seq and assembly of Bacillus sp.</title>
        <authorList>
            <person name="Chhetri G."/>
        </authorList>
    </citation>
    <scope>NUCLEOTIDE SEQUENCE</scope>
    <source>
        <strain evidence="4">RG28</strain>
    </source>
</reference>
<name>A0A940NK73_9BACI</name>
<keyword evidence="2" id="KW-1133">Transmembrane helix</keyword>
<sequence>MNIRFKSAMDRVTAEEDLIRRTEFFLKEKLNEKSNQTNVVKSTRRKFMMNKWIAVAATTFLAISGGALGYKVYEYKNTPVSYVSLDINPSVEISVNASGDPVDVESYNQDGTTILKGIDVKGKSLKKAVSELVLSAVNNQFIEADGSTVVSVTTETDDKTVAKELGKDAEMGVNEALKISGKTVTIEKNNIALSNRIEAKKLGISPGKLNLIHKLQELDPAISVDDYRYAKVKDIMAAIHGKEGKAVSDNPLNNVNEQNKNNRDQNNSQISDQNKDDDNKNNSQIDEQNKNNGVQNNSKIEDQNKNDSNQQNSNDGNIENDNQSSNKSNQNSKGKSQSSGNSSTKQSGQSSSEDHQGDNGSQGDGNN</sequence>
<dbReference type="Pfam" id="PF23750">
    <property type="entry name" value="RsgI_M"/>
    <property type="match status" value="1"/>
</dbReference>
<feature type="domain" description="Anti-sigma factor RsgI-like middle" evidence="3">
    <location>
        <begin position="80"/>
        <end position="213"/>
    </location>
</feature>
<feature type="transmembrane region" description="Helical" evidence="2">
    <location>
        <begin position="52"/>
        <end position="73"/>
    </location>
</feature>